<keyword evidence="8" id="KW-1133">Transmembrane helix</keyword>
<dbReference type="InterPro" id="IPR000718">
    <property type="entry name" value="Peptidase_M13"/>
</dbReference>
<evidence type="ECO:0000256" key="1">
    <source>
        <dbReference type="ARBA" id="ARBA00001947"/>
    </source>
</evidence>
<feature type="domain" description="Peptidase M13 N-terminal" evidence="10">
    <location>
        <begin position="332"/>
        <end position="615"/>
    </location>
</feature>
<dbReference type="GO" id="GO:0016485">
    <property type="term" value="P:protein processing"/>
    <property type="evidence" value="ECO:0007669"/>
    <property type="project" value="TreeGrafter"/>
</dbReference>
<dbReference type="InterPro" id="IPR018497">
    <property type="entry name" value="Peptidase_M13_C"/>
</dbReference>
<name>A0AAV2TS81_CALDB</name>
<evidence type="ECO:0000256" key="5">
    <source>
        <dbReference type="ARBA" id="ARBA00022833"/>
    </source>
</evidence>
<keyword evidence="8" id="KW-0472">Membrane</keyword>
<feature type="region of interest" description="Disordered" evidence="7">
    <location>
        <begin position="1"/>
        <end position="20"/>
    </location>
</feature>
<organism evidence="11 12">
    <name type="scientific">Calicophoron daubneyi</name>
    <name type="common">Rumen fluke</name>
    <name type="synonym">Paramphistomum daubneyi</name>
    <dbReference type="NCBI Taxonomy" id="300641"/>
    <lineage>
        <taxon>Eukaryota</taxon>
        <taxon>Metazoa</taxon>
        <taxon>Spiralia</taxon>
        <taxon>Lophotrochozoa</taxon>
        <taxon>Platyhelminthes</taxon>
        <taxon>Trematoda</taxon>
        <taxon>Digenea</taxon>
        <taxon>Plagiorchiida</taxon>
        <taxon>Pronocephalata</taxon>
        <taxon>Paramphistomoidea</taxon>
        <taxon>Paramphistomidae</taxon>
        <taxon>Calicophoron</taxon>
    </lineage>
</organism>
<dbReference type="Proteomes" id="UP001497525">
    <property type="component" value="Unassembled WGS sequence"/>
</dbReference>
<evidence type="ECO:0000259" key="9">
    <source>
        <dbReference type="Pfam" id="PF01431"/>
    </source>
</evidence>
<evidence type="ECO:0008006" key="13">
    <source>
        <dbReference type="Google" id="ProtNLM"/>
    </source>
</evidence>
<dbReference type="Pfam" id="PF05649">
    <property type="entry name" value="Peptidase_M13_N"/>
    <property type="match status" value="1"/>
</dbReference>
<dbReference type="PANTHER" id="PTHR11733:SF240">
    <property type="entry name" value="GH14155P-RELATED"/>
    <property type="match status" value="1"/>
</dbReference>
<evidence type="ECO:0000256" key="8">
    <source>
        <dbReference type="SAM" id="Phobius"/>
    </source>
</evidence>
<comment type="cofactor">
    <cofactor evidence="1">
        <name>Zn(2+)</name>
        <dbReference type="ChEBI" id="CHEBI:29105"/>
    </cofactor>
</comment>
<keyword evidence="2" id="KW-0645">Protease</keyword>
<dbReference type="Gene3D" id="1.10.1380.10">
    <property type="entry name" value="Neutral endopeptidase , domain2"/>
    <property type="match status" value="1"/>
</dbReference>
<dbReference type="EMBL" id="CAXLJL010000589">
    <property type="protein sequence ID" value="CAL5139084.1"/>
    <property type="molecule type" value="Genomic_DNA"/>
</dbReference>
<evidence type="ECO:0000256" key="3">
    <source>
        <dbReference type="ARBA" id="ARBA00022723"/>
    </source>
</evidence>
<evidence type="ECO:0000256" key="2">
    <source>
        <dbReference type="ARBA" id="ARBA00022670"/>
    </source>
</evidence>
<evidence type="ECO:0000256" key="6">
    <source>
        <dbReference type="ARBA" id="ARBA00023049"/>
    </source>
</evidence>
<protein>
    <recommendedName>
        <fullName evidence="13">Endothelin-converting enzyme 1</fullName>
    </recommendedName>
</protein>
<accession>A0AAV2TS81</accession>
<evidence type="ECO:0000256" key="7">
    <source>
        <dbReference type="SAM" id="MobiDB-lite"/>
    </source>
</evidence>
<keyword evidence="3" id="KW-0479">Metal-binding</keyword>
<evidence type="ECO:0000256" key="4">
    <source>
        <dbReference type="ARBA" id="ARBA00022801"/>
    </source>
</evidence>
<evidence type="ECO:0000313" key="11">
    <source>
        <dbReference type="EMBL" id="CAL5139084.1"/>
    </source>
</evidence>
<dbReference type="SUPFAM" id="SSF55486">
    <property type="entry name" value="Metalloproteases ('zincins'), catalytic domain"/>
    <property type="match status" value="1"/>
</dbReference>
<dbReference type="GO" id="GO:0046872">
    <property type="term" value="F:metal ion binding"/>
    <property type="evidence" value="ECO:0007669"/>
    <property type="project" value="UniProtKB-KW"/>
</dbReference>
<dbReference type="PROSITE" id="PS51885">
    <property type="entry name" value="NEPRILYSIN"/>
    <property type="match status" value="1"/>
</dbReference>
<gene>
    <name evidence="11" type="ORF">CDAUBV1_LOCUS14131</name>
</gene>
<dbReference type="Gene3D" id="3.40.390.10">
    <property type="entry name" value="Collagenase (Catalytic Domain)"/>
    <property type="match status" value="1"/>
</dbReference>
<dbReference type="Pfam" id="PF01431">
    <property type="entry name" value="Peptidase_M13"/>
    <property type="match status" value="1"/>
</dbReference>
<comment type="caution">
    <text evidence="11">The sequence shown here is derived from an EMBL/GenBank/DDBJ whole genome shotgun (WGS) entry which is preliminary data.</text>
</comment>
<evidence type="ECO:0000313" key="12">
    <source>
        <dbReference type="Proteomes" id="UP001497525"/>
    </source>
</evidence>
<dbReference type="InterPro" id="IPR008753">
    <property type="entry name" value="Peptidase_M13_N"/>
</dbReference>
<keyword evidence="5" id="KW-0862">Zinc</keyword>
<evidence type="ECO:0000259" key="10">
    <source>
        <dbReference type="Pfam" id="PF05649"/>
    </source>
</evidence>
<sequence length="892" mass="101776">MNDLQIADHSNAGKGKPFKENSMGERITVINELESGNTEVGYSVQNFDYQVFSSTTASIPPLDHLKNPKSDKISIIKEPRKLLSNIAGKVRPQLLRLYRAVRNQADRWALWVGVFAFILILLLLIIVGIQGSALSFERWLRQRQCQDPQCLIAAGDLHGKLNRTVSPCDNFYLYACGLHVDPRYWHGNPDSPAAQSRTAYTTNGQSPRFMQLSKGRQLLRIDRPAISHLAELNYHAIIHGMNRIFHDHEESMGNSAKYKISQWFVTCSNPYYRSWYGPKALWNATLTSLGGCWLLDKSATNQSGAGGPNGTTSWPEYMLWNRGLSKQLKMPPSWAWMDAVIKLQSLHIPIFVDFKIVQKTGSKPEIVVFPEEVSRNTVTERTQKSRVKADLQKLVGRVRVSSEDKELNKRIDIAISDTMKIISELRKMRRRSHSSKKPLNLGELNQNGRAFDWKGLFAGYFNEVDIRFNEDFIIYTEHEAYLKRLSPLIEELQRNYSRPVFDRMLNNYMIWRVIGSFDEHLSYEFEPMEISTESRDTDEEILCFQYVHNLFGTVLGAIYVENHLAEETEEQVKSMLVHLSSSLQAQVNHLPWMDEETRSKISKRVREMKIKFSVPEIMRDEAKLNYAYRNLKVSYVHSENLLSSIRYLRSIYNRVLAGVADPYENDWLARDVNVYDTKIGIQTLVDELFVPPGILQPPVYHHTFPASLNFAGLGSMVGSAMAELLGETGSYTFGNGLEHIWSTEMWKNYLKHWQCAYEQLTNITRTYFNTSTDASGAISNAATKVFDESSGLDIAIEALDSWLKKSGNSDVVKTLPGPYMPHDQLFFVVYAQTFCLLEDPNHLVYDALVADKALPPEIIVNQIMSEQPRFAEVFKCPPNSPMVPANRCTAAL</sequence>
<keyword evidence="4" id="KW-0378">Hydrolase</keyword>
<keyword evidence="6" id="KW-0482">Metalloprotease</keyword>
<feature type="transmembrane region" description="Helical" evidence="8">
    <location>
        <begin position="108"/>
        <end position="129"/>
    </location>
</feature>
<keyword evidence="8" id="KW-0812">Transmembrane</keyword>
<dbReference type="GO" id="GO:0005886">
    <property type="term" value="C:plasma membrane"/>
    <property type="evidence" value="ECO:0007669"/>
    <property type="project" value="TreeGrafter"/>
</dbReference>
<dbReference type="InterPro" id="IPR024079">
    <property type="entry name" value="MetalloPept_cat_dom_sf"/>
</dbReference>
<dbReference type="InterPro" id="IPR042089">
    <property type="entry name" value="Peptidase_M13_dom_2"/>
</dbReference>
<dbReference type="PANTHER" id="PTHR11733">
    <property type="entry name" value="ZINC METALLOPROTEASE FAMILY M13 NEPRILYSIN-RELATED"/>
    <property type="match status" value="1"/>
</dbReference>
<dbReference type="GO" id="GO:0004222">
    <property type="term" value="F:metalloendopeptidase activity"/>
    <property type="evidence" value="ECO:0007669"/>
    <property type="project" value="InterPro"/>
</dbReference>
<proteinExistence type="predicted"/>
<dbReference type="CDD" id="cd08662">
    <property type="entry name" value="M13"/>
    <property type="match status" value="1"/>
</dbReference>
<feature type="domain" description="Peptidase M13 C-terminal" evidence="9">
    <location>
        <begin position="687"/>
        <end position="889"/>
    </location>
</feature>
<dbReference type="AlphaFoldDB" id="A0AAV2TS81"/>
<reference evidence="11" key="1">
    <citation type="submission" date="2024-06" db="EMBL/GenBank/DDBJ databases">
        <authorList>
            <person name="Liu X."/>
            <person name="Lenzi L."/>
            <person name="Haldenby T S."/>
            <person name="Uol C."/>
        </authorList>
    </citation>
    <scope>NUCLEOTIDE SEQUENCE</scope>
</reference>